<evidence type="ECO:0000313" key="4">
    <source>
        <dbReference type="EMBL" id="SDK51392.1"/>
    </source>
</evidence>
<reference evidence="4 5" key="1">
    <citation type="submission" date="2016-10" db="EMBL/GenBank/DDBJ databases">
        <authorList>
            <person name="de Groot N.N."/>
        </authorList>
    </citation>
    <scope>NUCLEOTIDE SEQUENCE [LARGE SCALE GENOMIC DNA]</scope>
    <source>
        <strain evidence="4 5">CGMCC 4.5681</strain>
    </source>
</reference>
<dbReference type="InterPro" id="IPR018929">
    <property type="entry name" value="DUF2510"/>
</dbReference>
<evidence type="ECO:0000313" key="5">
    <source>
        <dbReference type="Proteomes" id="UP000198683"/>
    </source>
</evidence>
<dbReference type="STRING" id="683260.SAMN05421874_108116"/>
<keyword evidence="2" id="KW-0472">Membrane</keyword>
<feature type="transmembrane region" description="Helical" evidence="2">
    <location>
        <begin position="80"/>
        <end position="104"/>
    </location>
</feature>
<protein>
    <recommendedName>
        <fullName evidence="3">DUF2510 domain-containing protein</fullName>
    </recommendedName>
</protein>
<dbReference type="Proteomes" id="UP000198683">
    <property type="component" value="Unassembled WGS sequence"/>
</dbReference>
<dbReference type="EMBL" id="FNFB01000008">
    <property type="protein sequence ID" value="SDK51392.1"/>
    <property type="molecule type" value="Genomic_DNA"/>
</dbReference>
<dbReference type="AlphaFoldDB" id="A0A1G9CIB9"/>
<proteinExistence type="predicted"/>
<feature type="region of interest" description="Disordered" evidence="1">
    <location>
        <begin position="1"/>
        <end position="72"/>
    </location>
</feature>
<dbReference type="RefSeq" id="WP_176903114.1">
    <property type="nucleotide sequence ID" value="NZ_FNFB01000008.1"/>
</dbReference>
<name>A0A1G9CIB9_9ACTN</name>
<evidence type="ECO:0000256" key="1">
    <source>
        <dbReference type="SAM" id="MobiDB-lite"/>
    </source>
</evidence>
<accession>A0A1G9CIB9</accession>
<feature type="domain" description="DUF2510" evidence="3">
    <location>
        <begin position="15"/>
        <end position="43"/>
    </location>
</feature>
<gene>
    <name evidence="4" type="ORF">SAMN05421874_108116</name>
</gene>
<keyword evidence="2" id="KW-1133">Transmembrane helix</keyword>
<keyword evidence="5" id="KW-1185">Reference proteome</keyword>
<dbReference type="Pfam" id="PF10708">
    <property type="entry name" value="DUF2510"/>
    <property type="match status" value="1"/>
</dbReference>
<organism evidence="4 5">
    <name type="scientific">Nonomuraea maritima</name>
    <dbReference type="NCBI Taxonomy" id="683260"/>
    <lineage>
        <taxon>Bacteria</taxon>
        <taxon>Bacillati</taxon>
        <taxon>Actinomycetota</taxon>
        <taxon>Actinomycetes</taxon>
        <taxon>Streptosporangiales</taxon>
        <taxon>Streptosporangiaceae</taxon>
        <taxon>Nonomuraea</taxon>
    </lineage>
</organism>
<evidence type="ECO:0000259" key="3">
    <source>
        <dbReference type="Pfam" id="PF10708"/>
    </source>
</evidence>
<evidence type="ECO:0000256" key="2">
    <source>
        <dbReference type="SAM" id="Phobius"/>
    </source>
</evidence>
<feature type="compositionally biased region" description="Low complexity" evidence="1">
    <location>
        <begin position="52"/>
        <end position="70"/>
    </location>
</feature>
<sequence length="183" mass="19119">MDTAQLPLPPDLPEPGFYRDPGGGDRLRYWDGSGWTSRTAPLPRDGRPPSPQAGHAAPGVPGAPAAPGAPRKGMSRAAKWLVAVTALAALAGLGWGAAVAVAVITDENPVLLVMPTGQEVRREDMGDVLDQLATYADAPTGKARSSERWEFCSALPDAFLEKGVRVEYPAGEGAFTGECVRAS</sequence>
<keyword evidence="2" id="KW-0812">Transmembrane</keyword>